<reference evidence="2 3" key="1">
    <citation type="submission" date="2024-09" db="EMBL/GenBank/DDBJ databases">
        <authorList>
            <person name="Sun Q."/>
            <person name="Mori K."/>
        </authorList>
    </citation>
    <scope>NUCLEOTIDE SEQUENCE [LARGE SCALE GENOMIC DNA]</scope>
    <source>
        <strain evidence="2 3">CECT 7682</strain>
    </source>
</reference>
<dbReference type="RefSeq" id="WP_290246729.1">
    <property type="nucleotide sequence ID" value="NZ_JAUFQT010000001.1"/>
</dbReference>
<gene>
    <name evidence="2" type="ORF">ACFFUR_01530</name>
</gene>
<evidence type="ECO:0000313" key="2">
    <source>
        <dbReference type="EMBL" id="MFB9210474.1"/>
    </source>
</evidence>
<feature type="region of interest" description="Disordered" evidence="1">
    <location>
        <begin position="20"/>
        <end position="58"/>
    </location>
</feature>
<feature type="compositionally biased region" description="Basic and acidic residues" evidence="1">
    <location>
        <begin position="23"/>
        <end position="41"/>
    </location>
</feature>
<evidence type="ECO:0000313" key="3">
    <source>
        <dbReference type="Proteomes" id="UP001589654"/>
    </source>
</evidence>
<name>A0ABV5J0X7_9BACT</name>
<protein>
    <recommendedName>
        <fullName evidence="4">Beta-lactamase-inhibitor-like PepSY-like domain-containing protein</fullName>
    </recommendedName>
</protein>
<dbReference type="Gene3D" id="3.10.450.360">
    <property type="match status" value="1"/>
</dbReference>
<keyword evidence="3" id="KW-1185">Reference proteome</keyword>
<evidence type="ECO:0000256" key="1">
    <source>
        <dbReference type="SAM" id="MobiDB-lite"/>
    </source>
</evidence>
<organism evidence="2 3">
    <name type="scientific">Echinicola jeungdonensis</name>
    <dbReference type="NCBI Taxonomy" id="709343"/>
    <lineage>
        <taxon>Bacteria</taxon>
        <taxon>Pseudomonadati</taxon>
        <taxon>Bacteroidota</taxon>
        <taxon>Cytophagia</taxon>
        <taxon>Cytophagales</taxon>
        <taxon>Cyclobacteriaceae</taxon>
        <taxon>Echinicola</taxon>
    </lineage>
</organism>
<dbReference type="EMBL" id="JBHMEW010000008">
    <property type="protein sequence ID" value="MFB9210474.1"/>
    <property type="molecule type" value="Genomic_DNA"/>
</dbReference>
<accession>A0ABV5J0X7</accession>
<comment type="caution">
    <text evidence="2">The sequence shown here is derived from an EMBL/GenBank/DDBJ whole genome shotgun (WGS) entry which is preliminary data.</text>
</comment>
<dbReference type="PROSITE" id="PS51257">
    <property type="entry name" value="PROKAR_LIPOPROTEIN"/>
    <property type="match status" value="1"/>
</dbReference>
<evidence type="ECO:0008006" key="4">
    <source>
        <dbReference type="Google" id="ProtNLM"/>
    </source>
</evidence>
<dbReference type="Proteomes" id="UP001589654">
    <property type="component" value="Unassembled WGS sequence"/>
</dbReference>
<sequence>MKKLLYLMSIPAFVLVSCGGQNENKDSHEEHQDSLSHKMEEPNQEMTEVSQMEPVMEGEKTEVKVEMLPEMVTKKVEKDTLLSSLVLEKAYLVEAGEEEKLYDLTFKTQEGEVLKVSFDEKGNLIEL</sequence>
<proteinExistence type="predicted"/>